<proteinExistence type="predicted"/>
<dbReference type="EMBL" id="CABITT030000004">
    <property type="protein sequence ID" value="VVB02582.1"/>
    <property type="molecule type" value="Genomic_DNA"/>
</dbReference>
<gene>
    <name evidence="3" type="ORF">ANE_LOCUS13026</name>
</gene>
<feature type="transmembrane region" description="Helical" evidence="2">
    <location>
        <begin position="122"/>
        <end position="143"/>
    </location>
</feature>
<evidence type="ECO:0000256" key="1">
    <source>
        <dbReference type="SAM" id="MobiDB-lite"/>
    </source>
</evidence>
<keyword evidence="2" id="KW-0472">Membrane</keyword>
<name>A0A565BLW8_9BRAS</name>
<keyword evidence="2" id="KW-1133">Transmembrane helix</keyword>
<keyword evidence="4" id="KW-1185">Reference proteome</keyword>
<feature type="compositionally biased region" description="Pro residues" evidence="1">
    <location>
        <begin position="47"/>
        <end position="81"/>
    </location>
</feature>
<dbReference type="Proteomes" id="UP000489600">
    <property type="component" value="Unassembled WGS sequence"/>
</dbReference>
<evidence type="ECO:0000313" key="4">
    <source>
        <dbReference type="Proteomes" id="UP000489600"/>
    </source>
</evidence>
<organism evidence="3 4">
    <name type="scientific">Arabis nemorensis</name>
    <dbReference type="NCBI Taxonomy" id="586526"/>
    <lineage>
        <taxon>Eukaryota</taxon>
        <taxon>Viridiplantae</taxon>
        <taxon>Streptophyta</taxon>
        <taxon>Embryophyta</taxon>
        <taxon>Tracheophyta</taxon>
        <taxon>Spermatophyta</taxon>
        <taxon>Magnoliopsida</taxon>
        <taxon>eudicotyledons</taxon>
        <taxon>Gunneridae</taxon>
        <taxon>Pentapetalae</taxon>
        <taxon>rosids</taxon>
        <taxon>malvids</taxon>
        <taxon>Brassicales</taxon>
        <taxon>Brassicaceae</taxon>
        <taxon>Arabideae</taxon>
        <taxon>Arabis</taxon>
    </lineage>
</organism>
<accession>A0A565BLW8</accession>
<comment type="caution">
    <text evidence="3">The sequence shown here is derived from an EMBL/GenBank/DDBJ whole genome shotgun (WGS) entry which is preliminary data.</text>
</comment>
<keyword evidence="2" id="KW-0812">Transmembrane</keyword>
<sequence length="144" mass="15994">MDSGNLWLETSMKIAAPFVPTDPASFAKRICSCYNLSVMIPGIMQNLPPPPEPPDPPDRAPPPLPPFLNPPLRPFSPPMHPPSTRLPVRHHDHEIAELQLVLNGLEGTVEGMRRKRFGQDKTFFFAAIPLLVVVVVAILVNYMN</sequence>
<feature type="region of interest" description="Disordered" evidence="1">
    <location>
        <begin position="45"/>
        <end position="87"/>
    </location>
</feature>
<reference evidence="3" key="1">
    <citation type="submission" date="2019-07" db="EMBL/GenBank/DDBJ databases">
        <authorList>
            <person name="Dittberner H."/>
        </authorList>
    </citation>
    <scope>NUCLEOTIDE SEQUENCE [LARGE SCALE GENOMIC DNA]</scope>
</reference>
<evidence type="ECO:0000313" key="3">
    <source>
        <dbReference type="EMBL" id="VVB02582.1"/>
    </source>
</evidence>
<evidence type="ECO:0000256" key="2">
    <source>
        <dbReference type="SAM" id="Phobius"/>
    </source>
</evidence>
<dbReference type="AlphaFoldDB" id="A0A565BLW8"/>
<protein>
    <submittedName>
        <fullName evidence="3">Uncharacterized protein</fullName>
    </submittedName>
</protein>